<dbReference type="STRING" id="1121419.SAMN05443529_103145"/>
<organism evidence="1 2">
    <name type="scientific">Desulfosporosinus hippei DSM 8344</name>
    <dbReference type="NCBI Taxonomy" id="1121419"/>
    <lineage>
        <taxon>Bacteria</taxon>
        <taxon>Bacillati</taxon>
        <taxon>Bacillota</taxon>
        <taxon>Clostridia</taxon>
        <taxon>Eubacteriales</taxon>
        <taxon>Desulfitobacteriaceae</taxon>
        <taxon>Desulfosporosinus</taxon>
    </lineage>
</organism>
<reference evidence="2" key="1">
    <citation type="submission" date="2016-10" db="EMBL/GenBank/DDBJ databases">
        <authorList>
            <person name="Varghese N."/>
            <person name="Submissions S."/>
        </authorList>
    </citation>
    <scope>NUCLEOTIDE SEQUENCE [LARGE SCALE GENOMIC DNA]</scope>
    <source>
        <strain evidence="2">DSM 8344</strain>
    </source>
</reference>
<dbReference type="EMBL" id="FNCP01000003">
    <property type="protein sequence ID" value="SDG46967.1"/>
    <property type="molecule type" value="Genomic_DNA"/>
</dbReference>
<name>A0A1G7UHK4_9FIRM</name>
<evidence type="ECO:0000313" key="2">
    <source>
        <dbReference type="Proteomes" id="UP000198656"/>
    </source>
</evidence>
<keyword evidence="2" id="KW-1185">Reference proteome</keyword>
<dbReference type="AlphaFoldDB" id="A0A1G7UHK4"/>
<proteinExistence type="predicted"/>
<accession>A0A1G7UHK4</accession>
<evidence type="ECO:0000313" key="1">
    <source>
        <dbReference type="EMBL" id="SDG46967.1"/>
    </source>
</evidence>
<dbReference type="RefSeq" id="WP_092330274.1">
    <property type="nucleotide sequence ID" value="NZ_FNCP01000003.1"/>
</dbReference>
<gene>
    <name evidence="1" type="ORF">SAMN05443529_103145</name>
</gene>
<protein>
    <submittedName>
        <fullName evidence="1">Uncharacterized protein</fullName>
    </submittedName>
</protein>
<sequence length="101" mass="11669">MIEKQITSNGILDKTIESLIEERLFYTACGKTQEKAEYDKLRKELIYLGDSIKNLMGSKQSVFEQYEESSTLYGNTLRQNSYRQGFTDGLKLLKDILFLGQ</sequence>
<dbReference type="Proteomes" id="UP000198656">
    <property type="component" value="Unassembled WGS sequence"/>
</dbReference>
<dbReference type="OrthoDB" id="9905750at2"/>